<feature type="region of interest" description="Disordered" evidence="1">
    <location>
        <begin position="371"/>
        <end position="403"/>
    </location>
</feature>
<feature type="region of interest" description="Disordered" evidence="1">
    <location>
        <begin position="297"/>
        <end position="332"/>
    </location>
</feature>
<dbReference type="EMBL" id="CAJPDT010000129">
    <property type="protein sequence ID" value="CAF9940242.1"/>
    <property type="molecule type" value="Genomic_DNA"/>
</dbReference>
<protein>
    <submittedName>
        <fullName evidence="2">Uncharacterized protein</fullName>
    </submittedName>
</protein>
<feature type="compositionally biased region" description="Polar residues" evidence="1">
    <location>
        <begin position="183"/>
        <end position="204"/>
    </location>
</feature>
<feature type="compositionally biased region" description="Polar residues" evidence="1">
    <location>
        <begin position="537"/>
        <end position="546"/>
    </location>
</feature>
<evidence type="ECO:0000256" key="1">
    <source>
        <dbReference type="SAM" id="MobiDB-lite"/>
    </source>
</evidence>
<keyword evidence="3" id="KW-1185">Reference proteome</keyword>
<dbReference type="OrthoDB" id="10307881at2759"/>
<feature type="region of interest" description="Disordered" evidence="1">
    <location>
        <begin position="172"/>
        <end position="204"/>
    </location>
</feature>
<evidence type="ECO:0000313" key="2">
    <source>
        <dbReference type="EMBL" id="CAF9940242.1"/>
    </source>
</evidence>
<proteinExistence type="predicted"/>
<gene>
    <name evidence="2" type="ORF">IMSHALPRED_001803</name>
</gene>
<evidence type="ECO:0000313" key="3">
    <source>
        <dbReference type="Proteomes" id="UP000664534"/>
    </source>
</evidence>
<reference evidence="2" key="1">
    <citation type="submission" date="2021-03" db="EMBL/GenBank/DDBJ databases">
        <authorList>
            <person name="Tagirdzhanova G."/>
        </authorList>
    </citation>
    <scope>NUCLEOTIDE SEQUENCE</scope>
</reference>
<comment type="caution">
    <text evidence="2">The sequence shown here is derived from an EMBL/GenBank/DDBJ whole genome shotgun (WGS) entry which is preliminary data.</text>
</comment>
<feature type="region of interest" description="Disordered" evidence="1">
    <location>
        <begin position="535"/>
        <end position="561"/>
    </location>
</feature>
<name>A0A8H3J3X3_9LECA</name>
<organism evidence="2 3">
    <name type="scientific">Imshaugia aleurites</name>
    <dbReference type="NCBI Taxonomy" id="172621"/>
    <lineage>
        <taxon>Eukaryota</taxon>
        <taxon>Fungi</taxon>
        <taxon>Dikarya</taxon>
        <taxon>Ascomycota</taxon>
        <taxon>Pezizomycotina</taxon>
        <taxon>Lecanoromycetes</taxon>
        <taxon>OSLEUM clade</taxon>
        <taxon>Lecanoromycetidae</taxon>
        <taxon>Lecanorales</taxon>
        <taxon>Lecanorineae</taxon>
        <taxon>Parmeliaceae</taxon>
        <taxon>Imshaugia</taxon>
    </lineage>
</organism>
<dbReference type="Proteomes" id="UP000664534">
    <property type="component" value="Unassembled WGS sequence"/>
</dbReference>
<accession>A0A8H3J3X3</accession>
<feature type="compositionally biased region" description="Basic and acidic residues" evidence="1">
    <location>
        <begin position="390"/>
        <end position="400"/>
    </location>
</feature>
<dbReference type="AlphaFoldDB" id="A0A8H3J3X3"/>
<feature type="region of interest" description="Disordered" evidence="1">
    <location>
        <begin position="97"/>
        <end position="134"/>
    </location>
</feature>
<sequence>MGCLCGCGGDNVHCLRPNRPPSPNTFYETFWAPEFDYMLKTRLDEAARSLEPSKRIWWRETFGGCAPDREPSISEMCGLKRDEYGIWENMLRTSPSPFDDDTYDPRSRNLHSSHSSRELQRPTSPLKAPFRSHEEAASTHLKGYKYWWSLTSRAATPFKIGKGSTKNYTIHSSHLSSSHDSFTRTSTPPSVANIPMSSTHYTSDRSLSLEVQIGTQRYSAFAKGEQPTKEEHGMMQQQPETLRLRRNRDPGINVDRRRNVADRSPTSPTKAFPMREACEKSPERFWDDWTHADDTSGSVFRAPTASPNIRPLKSPTHYVPDRYSPLEFQPYSKDDPRLAKRKVYTAEEDEQFRQSGLRKLEATKLELYRHFGMPHERGKASSTESPPPNPRREHVKEVSSRHRMKKKIFTAGELQQSKHTLYQKIEAMKSRRNRRQGIAVYKDKESAAEISPSLFQVDCVEEMQSNTPVQKEKPTGEELQPFNTSLYQKIEAMKLRRSCRQGTAIYQFEGPNTESPIFIDQVKDLARSHLPIRLPLEQSTPSSPDNPSLIPQDDHGKEIPPNIPVEEVSNMSVKKEKPTAEEAQLFQRLLYQKVEAMKLKRNCRHGIAIYRYDDTDPQISSQVDNFAGMSSTALPTIIS</sequence>